<organism evidence="7">
    <name type="scientific">Laccaria bicolor (strain S238N-H82 / ATCC MYA-4686)</name>
    <name type="common">Bicoloured deceiver</name>
    <name type="synonym">Laccaria laccata var. bicolor</name>
    <dbReference type="NCBI Taxonomy" id="486041"/>
    <lineage>
        <taxon>Eukaryota</taxon>
        <taxon>Fungi</taxon>
        <taxon>Dikarya</taxon>
        <taxon>Basidiomycota</taxon>
        <taxon>Agaricomycotina</taxon>
        <taxon>Agaricomycetes</taxon>
        <taxon>Agaricomycetidae</taxon>
        <taxon>Agaricales</taxon>
        <taxon>Agaricineae</taxon>
        <taxon>Hydnangiaceae</taxon>
        <taxon>Laccaria</taxon>
    </lineage>
</organism>
<dbReference type="KEGG" id="lbc:LACBIDRAFT_322941"/>
<evidence type="ECO:0000259" key="5">
    <source>
        <dbReference type="Pfam" id="PF20147"/>
    </source>
</evidence>
<evidence type="ECO:0000256" key="2">
    <source>
        <dbReference type="ARBA" id="ARBA00004613"/>
    </source>
</evidence>
<evidence type="ECO:0000313" key="6">
    <source>
        <dbReference type="EMBL" id="EDR13359.1"/>
    </source>
</evidence>
<evidence type="ECO:0000256" key="3">
    <source>
        <dbReference type="ARBA" id="ARBA00022525"/>
    </source>
</evidence>
<dbReference type="OrthoDB" id="2340858at2759"/>
<evidence type="ECO:0000313" key="7">
    <source>
        <dbReference type="Proteomes" id="UP000001194"/>
    </source>
</evidence>
<keyword evidence="3" id="KW-0964">Secreted</keyword>
<proteinExistence type="predicted"/>
<feature type="region of interest" description="Disordered" evidence="4">
    <location>
        <begin position="120"/>
        <end position="143"/>
    </location>
</feature>
<gene>
    <name evidence="6" type="ORF">LACBIDRAFT_322941</name>
</gene>
<dbReference type="GO" id="GO:0005576">
    <property type="term" value="C:extracellular region"/>
    <property type="evidence" value="ECO:0007669"/>
    <property type="project" value="UniProtKB-SubCell"/>
</dbReference>
<evidence type="ECO:0000256" key="1">
    <source>
        <dbReference type="ARBA" id="ARBA00004340"/>
    </source>
</evidence>
<dbReference type="EMBL" id="DS547093">
    <property type="protein sequence ID" value="EDR13359.1"/>
    <property type="molecule type" value="Genomic_DNA"/>
</dbReference>
<reference evidence="6 7" key="1">
    <citation type="journal article" date="2008" name="Nature">
        <title>The genome of Laccaria bicolor provides insights into mycorrhizal symbiosis.</title>
        <authorList>
            <person name="Martin F."/>
            <person name="Aerts A."/>
            <person name="Ahren D."/>
            <person name="Brun A."/>
            <person name="Danchin E.G.J."/>
            <person name="Duchaussoy F."/>
            <person name="Gibon J."/>
            <person name="Kohler A."/>
            <person name="Lindquist E."/>
            <person name="Pereda V."/>
            <person name="Salamov A."/>
            <person name="Shapiro H.J."/>
            <person name="Wuyts J."/>
            <person name="Blaudez D."/>
            <person name="Buee M."/>
            <person name="Brokstein P."/>
            <person name="Canbaeck B."/>
            <person name="Cohen D."/>
            <person name="Courty P.E."/>
            <person name="Coutinho P.M."/>
            <person name="Delaruelle C."/>
            <person name="Detter J.C."/>
            <person name="Deveau A."/>
            <person name="DiFazio S."/>
            <person name="Duplessis S."/>
            <person name="Fraissinet-Tachet L."/>
            <person name="Lucic E."/>
            <person name="Frey-Klett P."/>
            <person name="Fourrey C."/>
            <person name="Feussner I."/>
            <person name="Gay G."/>
            <person name="Grimwood J."/>
            <person name="Hoegger P.J."/>
            <person name="Jain P."/>
            <person name="Kilaru S."/>
            <person name="Labbe J."/>
            <person name="Lin Y.C."/>
            <person name="Legue V."/>
            <person name="Le Tacon F."/>
            <person name="Marmeisse R."/>
            <person name="Melayah D."/>
            <person name="Montanini B."/>
            <person name="Muratet M."/>
            <person name="Nehls U."/>
            <person name="Niculita-Hirzel H."/>
            <person name="Oudot-Le Secq M.P."/>
            <person name="Peter M."/>
            <person name="Quesneville H."/>
            <person name="Rajashekar B."/>
            <person name="Reich M."/>
            <person name="Rouhier N."/>
            <person name="Schmutz J."/>
            <person name="Yin T."/>
            <person name="Chalot M."/>
            <person name="Henrissat B."/>
            <person name="Kuees U."/>
            <person name="Lucas S."/>
            <person name="Van de Peer Y."/>
            <person name="Podila G.K."/>
            <person name="Polle A."/>
            <person name="Pukkila P.J."/>
            <person name="Richardson P.M."/>
            <person name="Rouze P."/>
            <person name="Sanders I.R."/>
            <person name="Stajich J.E."/>
            <person name="Tunlid A."/>
            <person name="Tuskan G."/>
            <person name="Grigoriev I.V."/>
        </authorList>
    </citation>
    <scope>NUCLEOTIDE SEQUENCE [LARGE SCALE GENOMIC DNA]</scope>
    <source>
        <strain evidence="7">S238N-H82 / ATCC MYA-4686</strain>
    </source>
</reference>
<dbReference type="Proteomes" id="UP000001194">
    <property type="component" value="Unassembled WGS sequence"/>
</dbReference>
<dbReference type="HOGENOM" id="CLU_024806_0_0_1"/>
<dbReference type="AlphaFoldDB" id="B0CVM4"/>
<dbReference type="PANTHER" id="PTHR33129:SF1">
    <property type="entry name" value="ATP-BINDING PROTEIN"/>
    <property type="match status" value="1"/>
</dbReference>
<dbReference type="RefSeq" id="XP_001875857.1">
    <property type="nucleotide sequence ID" value="XM_001875822.1"/>
</dbReference>
<feature type="compositionally biased region" description="Low complexity" evidence="4">
    <location>
        <begin position="120"/>
        <end position="138"/>
    </location>
</feature>
<name>B0CVM4_LACBS</name>
<dbReference type="GO" id="GO:0043657">
    <property type="term" value="C:host cell"/>
    <property type="evidence" value="ECO:0007669"/>
    <property type="project" value="UniProtKB-SubCell"/>
</dbReference>
<dbReference type="Pfam" id="PF20147">
    <property type="entry name" value="Crinkler"/>
    <property type="match status" value="1"/>
</dbReference>
<dbReference type="InterPro" id="IPR045379">
    <property type="entry name" value="Crinkler_N"/>
</dbReference>
<feature type="domain" description="Crinkler effector protein N-terminal" evidence="5">
    <location>
        <begin position="9"/>
        <end position="112"/>
    </location>
</feature>
<keyword evidence="7" id="KW-1185">Reference proteome</keyword>
<protein>
    <submittedName>
        <fullName evidence="6">Predicted protein</fullName>
    </submittedName>
</protein>
<dbReference type="InParanoid" id="B0CVM4"/>
<evidence type="ECO:0000256" key="4">
    <source>
        <dbReference type="SAM" id="MobiDB-lite"/>
    </source>
</evidence>
<comment type="subcellular location">
    <subcellularLocation>
        <location evidence="1">Host cell</location>
    </subcellularLocation>
    <subcellularLocation>
        <location evidence="2">Secreted</location>
    </subcellularLocation>
</comment>
<dbReference type="InterPro" id="IPR052980">
    <property type="entry name" value="Crinkler_effector"/>
</dbReference>
<dbReference type="GeneID" id="6071641"/>
<accession>B0CVM4</accession>
<dbReference type="PANTHER" id="PTHR33129">
    <property type="entry name" value="PROTEIN KINASE DOMAIN-CONTAINING PROTEIN-RELATED"/>
    <property type="match status" value="1"/>
</dbReference>
<sequence length="697" mass="78555">MLEDTTRVLSCLVYGASNFMMVSIPVDKLVYDLKEMVHNKGKNGALRDTDVSDLFVWKLKKQESIAPEESLGDRVSSQGRLSLIAVKLDSLARIGDIFPDQPSKLCLHILVQHVRSPTVSPSTSVTSNMSMSASASSTGETFPAAAHKRTLDDVGSYEEGGKRHKADGPIVNDDPFAQFGFKHLTYDGTPTDSVLHFHKMYWGNPLPPEHLSLQNMVHHPNDIEDDDGDNGDDLLPATPLPIIHTPWTPVFIRAEYLRMYNWTEVMSVEGKVYRPSAVVVTGQPGIGKMFWAYYILRRRLGEKSAIMWYQRSVIYLFCSQGVLLVPPTFTFSKFSPPIWTIIDSVQSPSGIPTDMVPFPPGVFPIYITSPTPERWAGISQSWTCHHLVMNAWTKAEITKASVLYSNQSLDDALEKYDSLGPTARFCFELTPGEIERHVTDRLIAIRNSSPHHLRQLFTASGRLSLDHLSHKICLIRRKRGSTLDGGTASTNFISVNVKQEVVQRLEEFSDDQLLEMWHNFSKFGDARGMTGPIFEVFVHRRFKTRIDLNAEPMVRAKRANSRWYGSFGTQQPQAATLHGLAEQNFHLQFDVGTHIVYDDTLQSVQPDVFYLPRSGQQVALDSFILHGGYLNIFQCTGSQKHDIKTGIYEFFESCTGLPPRQHWRFVFVIPDELDVFSCPGDVQDIGLYTARFSMSRV</sequence>